<dbReference type="GO" id="GO:0005886">
    <property type="term" value="C:plasma membrane"/>
    <property type="evidence" value="ECO:0007669"/>
    <property type="project" value="UniProtKB-SubCell"/>
</dbReference>
<dbReference type="InterPro" id="IPR003593">
    <property type="entry name" value="AAA+_ATPase"/>
</dbReference>
<gene>
    <name evidence="11" type="ORF">DDY73_10495</name>
</gene>
<keyword evidence="6 11" id="KW-0067">ATP-binding</keyword>
<keyword evidence="8" id="KW-0406">Ion transport</keyword>
<dbReference type="EMBL" id="DNWC01000139">
    <property type="protein sequence ID" value="HBJ09418.1"/>
    <property type="molecule type" value="Genomic_DNA"/>
</dbReference>
<evidence type="ECO:0000256" key="7">
    <source>
        <dbReference type="ARBA" id="ARBA00023004"/>
    </source>
</evidence>
<keyword evidence="9" id="KW-0472">Membrane</keyword>
<reference evidence="11 12" key="1">
    <citation type="journal article" date="2018" name="Nat. Biotechnol.">
        <title>A standardized bacterial taxonomy based on genome phylogeny substantially revises the tree of life.</title>
        <authorList>
            <person name="Parks D.H."/>
            <person name="Chuvochina M."/>
            <person name="Waite D.W."/>
            <person name="Rinke C."/>
            <person name="Skarshewski A."/>
            <person name="Chaumeil P.A."/>
            <person name="Hugenholtz P."/>
        </authorList>
    </citation>
    <scope>NUCLEOTIDE SEQUENCE [LARGE SCALE GENOMIC DNA]</scope>
    <source>
        <strain evidence="11">UBA11482</strain>
    </source>
</reference>
<dbReference type="GO" id="GO:0005524">
    <property type="term" value="F:ATP binding"/>
    <property type="evidence" value="ECO:0007669"/>
    <property type="project" value="UniProtKB-KW"/>
</dbReference>
<dbReference type="InterPro" id="IPR051535">
    <property type="entry name" value="Siderophore_ABC-ATPase"/>
</dbReference>
<keyword evidence="2" id="KW-0813">Transport</keyword>
<comment type="caution">
    <text evidence="11">The sequence shown here is derived from an EMBL/GenBank/DDBJ whole genome shotgun (WGS) entry which is preliminary data.</text>
</comment>
<evidence type="ECO:0000256" key="2">
    <source>
        <dbReference type="ARBA" id="ARBA00022448"/>
    </source>
</evidence>
<comment type="subcellular location">
    <subcellularLocation>
        <location evidence="1">Cell membrane</location>
        <topology evidence="1">Peripheral membrane protein</topology>
    </subcellularLocation>
</comment>
<dbReference type="Pfam" id="PF00005">
    <property type="entry name" value="ABC_tran"/>
    <property type="match status" value="1"/>
</dbReference>
<evidence type="ECO:0000313" key="11">
    <source>
        <dbReference type="EMBL" id="HBJ09418.1"/>
    </source>
</evidence>
<accession>A0A354M4H9</accession>
<evidence type="ECO:0000256" key="1">
    <source>
        <dbReference type="ARBA" id="ARBA00004202"/>
    </source>
</evidence>
<dbReference type="InterPro" id="IPR003439">
    <property type="entry name" value="ABC_transporter-like_ATP-bd"/>
</dbReference>
<dbReference type="GO" id="GO:0006826">
    <property type="term" value="P:iron ion transport"/>
    <property type="evidence" value="ECO:0007669"/>
    <property type="project" value="UniProtKB-KW"/>
</dbReference>
<keyword evidence="7" id="KW-0408">Iron</keyword>
<dbReference type="AlphaFoldDB" id="A0A354M4H9"/>
<evidence type="ECO:0000256" key="6">
    <source>
        <dbReference type="ARBA" id="ARBA00022840"/>
    </source>
</evidence>
<keyword evidence="3" id="KW-1003">Cell membrane</keyword>
<keyword evidence="5" id="KW-0547">Nucleotide-binding</keyword>
<evidence type="ECO:0000256" key="9">
    <source>
        <dbReference type="ARBA" id="ARBA00023136"/>
    </source>
</evidence>
<evidence type="ECO:0000256" key="4">
    <source>
        <dbReference type="ARBA" id="ARBA00022496"/>
    </source>
</evidence>
<evidence type="ECO:0000259" key="10">
    <source>
        <dbReference type="PROSITE" id="PS50893"/>
    </source>
</evidence>
<sequence length="339" mass="37424">MNRVPVIEAENLSIGYRDGSKARQELYDSLTFSLYRGELTCLLGTNGAGKSTLLRTLGASQPALSGTLFLERRSLYDYSATEISRRIGLVLTDRSLAGGLRVRELVALGRYPYTGFFGRLNRSDEKIVEYSLDRVGIKHKASDYFSELSDGERQKVMIAKALAQECPVVLLDEPTAFLDVPSRIEIISLLRELATAEKKTILFSTHDMEQALLLSDRLWLLSRQNGLQCGVTEDMVLSGAVGDLFSHSSVNFDVSTGSFFPRYVLNKRAAISVPDNMAFWVRNCLMRAGYECLPAGTPGTDVSLFFVSPEEIRLIYKGGEEISLSSFAALKTALGDLSV</sequence>
<name>A0A354M4H9_9BACT</name>
<protein>
    <submittedName>
        <fullName evidence="11">ABC transporter ATP-binding protein</fullName>
    </submittedName>
</protein>
<dbReference type="PANTHER" id="PTHR42771">
    <property type="entry name" value="IRON(3+)-HYDROXAMATE IMPORT ATP-BINDING PROTEIN FHUC"/>
    <property type="match status" value="1"/>
</dbReference>
<dbReference type="SMART" id="SM00382">
    <property type="entry name" value="AAA"/>
    <property type="match status" value="1"/>
</dbReference>
<proteinExistence type="predicted"/>
<evidence type="ECO:0000256" key="8">
    <source>
        <dbReference type="ARBA" id="ARBA00023065"/>
    </source>
</evidence>
<evidence type="ECO:0000256" key="3">
    <source>
        <dbReference type="ARBA" id="ARBA00022475"/>
    </source>
</evidence>
<dbReference type="GO" id="GO:0016887">
    <property type="term" value="F:ATP hydrolysis activity"/>
    <property type="evidence" value="ECO:0007669"/>
    <property type="project" value="InterPro"/>
</dbReference>
<dbReference type="Proteomes" id="UP000262954">
    <property type="component" value="Unassembled WGS sequence"/>
</dbReference>
<evidence type="ECO:0000256" key="5">
    <source>
        <dbReference type="ARBA" id="ARBA00022741"/>
    </source>
</evidence>
<keyword evidence="4" id="KW-0410">Iron transport</keyword>
<evidence type="ECO:0000313" key="12">
    <source>
        <dbReference type="Proteomes" id="UP000262954"/>
    </source>
</evidence>
<dbReference type="InterPro" id="IPR027417">
    <property type="entry name" value="P-loop_NTPase"/>
</dbReference>
<dbReference type="Gene3D" id="3.40.50.300">
    <property type="entry name" value="P-loop containing nucleotide triphosphate hydrolases"/>
    <property type="match status" value="1"/>
</dbReference>
<dbReference type="SUPFAM" id="SSF52540">
    <property type="entry name" value="P-loop containing nucleoside triphosphate hydrolases"/>
    <property type="match status" value="1"/>
</dbReference>
<organism evidence="11 12">
    <name type="scientific">Coprobacter fastidiosus</name>
    <dbReference type="NCBI Taxonomy" id="1099853"/>
    <lineage>
        <taxon>Bacteria</taxon>
        <taxon>Pseudomonadati</taxon>
        <taxon>Bacteroidota</taxon>
        <taxon>Bacteroidia</taxon>
        <taxon>Bacteroidales</taxon>
        <taxon>Barnesiellaceae</taxon>
        <taxon>Coprobacter</taxon>
    </lineage>
</organism>
<dbReference type="PANTHER" id="PTHR42771:SF2">
    <property type="entry name" value="IRON(3+)-HYDROXAMATE IMPORT ATP-BINDING PROTEIN FHUC"/>
    <property type="match status" value="1"/>
</dbReference>
<dbReference type="PROSITE" id="PS50893">
    <property type="entry name" value="ABC_TRANSPORTER_2"/>
    <property type="match status" value="1"/>
</dbReference>
<dbReference type="RefSeq" id="WP_270214351.1">
    <property type="nucleotide sequence ID" value="NZ_DBFJMN010000041.1"/>
</dbReference>
<feature type="domain" description="ABC transporter" evidence="10">
    <location>
        <begin position="7"/>
        <end position="248"/>
    </location>
</feature>